<evidence type="ECO:0000256" key="4">
    <source>
        <dbReference type="ARBA" id="ARBA00022691"/>
    </source>
</evidence>
<evidence type="ECO:0000256" key="2">
    <source>
        <dbReference type="ARBA" id="ARBA00022603"/>
    </source>
</evidence>
<dbReference type="GO" id="GO:0003677">
    <property type="term" value="F:DNA binding"/>
    <property type="evidence" value="ECO:0007669"/>
    <property type="project" value="TreeGrafter"/>
</dbReference>
<dbReference type="OrthoDB" id="414133at2759"/>
<dbReference type="GO" id="GO:0032259">
    <property type="term" value="P:methylation"/>
    <property type="evidence" value="ECO:0007669"/>
    <property type="project" value="UniProtKB-KW"/>
</dbReference>
<organism evidence="7 8">
    <name type="scientific">Septoria linicola</name>
    <dbReference type="NCBI Taxonomy" id="215465"/>
    <lineage>
        <taxon>Eukaryota</taxon>
        <taxon>Fungi</taxon>
        <taxon>Dikarya</taxon>
        <taxon>Ascomycota</taxon>
        <taxon>Pezizomycotina</taxon>
        <taxon>Dothideomycetes</taxon>
        <taxon>Dothideomycetidae</taxon>
        <taxon>Mycosphaerellales</taxon>
        <taxon>Mycosphaerellaceae</taxon>
        <taxon>Septoria</taxon>
    </lineage>
</organism>
<keyword evidence="2 5" id="KW-0489">Methyltransferase</keyword>
<evidence type="ECO:0000256" key="6">
    <source>
        <dbReference type="SAM" id="MobiDB-lite"/>
    </source>
</evidence>
<dbReference type="Gene3D" id="3.90.120.10">
    <property type="entry name" value="DNA Methylase, subunit A, domain 2"/>
    <property type="match status" value="1"/>
</dbReference>
<feature type="compositionally biased region" description="Polar residues" evidence="6">
    <location>
        <begin position="331"/>
        <end position="349"/>
    </location>
</feature>
<dbReference type="InterPro" id="IPR001525">
    <property type="entry name" value="C5_MeTfrase"/>
</dbReference>
<dbReference type="AlphaFoldDB" id="A0A9Q9AGV1"/>
<evidence type="ECO:0000256" key="1">
    <source>
        <dbReference type="ARBA" id="ARBA00011975"/>
    </source>
</evidence>
<feature type="compositionally biased region" description="Polar residues" evidence="6">
    <location>
        <begin position="9"/>
        <end position="34"/>
    </location>
</feature>
<feature type="region of interest" description="Disordered" evidence="6">
    <location>
        <begin position="327"/>
        <end position="349"/>
    </location>
</feature>
<dbReference type="Gene3D" id="3.40.50.150">
    <property type="entry name" value="Vaccinia Virus protein VP39"/>
    <property type="match status" value="1"/>
</dbReference>
<dbReference type="Proteomes" id="UP001056384">
    <property type="component" value="Chromosome 1"/>
</dbReference>
<evidence type="ECO:0000256" key="5">
    <source>
        <dbReference type="PROSITE-ProRule" id="PRU01016"/>
    </source>
</evidence>
<proteinExistence type="inferred from homology"/>
<dbReference type="InterPro" id="IPR050390">
    <property type="entry name" value="C5-Methyltransferase"/>
</dbReference>
<dbReference type="PANTHER" id="PTHR10629:SF52">
    <property type="entry name" value="DNA (CYTOSINE-5)-METHYLTRANSFERASE 1"/>
    <property type="match status" value="1"/>
</dbReference>
<dbReference type="InterPro" id="IPR029063">
    <property type="entry name" value="SAM-dependent_MTases_sf"/>
</dbReference>
<evidence type="ECO:0000313" key="8">
    <source>
        <dbReference type="Proteomes" id="UP001056384"/>
    </source>
</evidence>
<keyword evidence="3 5" id="KW-0808">Transferase</keyword>
<gene>
    <name evidence="7" type="ORF">Slin15195_G006980</name>
</gene>
<reference evidence="7" key="1">
    <citation type="submission" date="2022-06" db="EMBL/GenBank/DDBJ databases">
        <title>Complete genome sequences of two strains of the flax pathogen Septoria linicola.</title>
        <authorList>
            <person name="Lapalu N."/>
            <person name="Simon A."/>
            <person name="Demenou B."/>
            <person name="Paumier D."/>
            <person name="Guillot M.-P."/>
            <person name="Gout L."/>
            <person name="Valade R."/>
        </authorList>
    </citation>
    <scope>NUCLEOTIDE SEQUENCE</scope>
    <source>
        <strain evidence="7">SE15195</strain>
    </source>
</reference>
<dbReference type="PANTHER" id="PTHR10629">
    <property type="entry name" value="CYTOSINE-SPECIFIC METHYLTRANSFERASE"/>
    <property type="match status" value="1"/>
</dbReference>
<dbReference type="EC" id="2.1.1.37" evidence="1"/>
<accession>A0A9Q9AGV1</accession>
<evidence type="ECO:0000313" key="7">
    <source>
        <dbReference type="EMBL" id="USW47379.1"/>
    </source>
</evidence>
<dbReference type="GO" id="GO:0003886">
    <property type="term" value="F:DNA (cytosine-5-)-methyltransferase activity"/>
    <property type="evidence" value="ECO:0007669"/>
    <property type="project" value="UniProtKB-EC"/>
</dbReference>
<dbReference type="PROSITE" id="PS51679">
    <property type="entry name" value="SAM_MT_C5"/>
    <property type="match status" value="1"/>
</dbReference>
<name>A0A9Q9AGV1_9PEZI</name>
<feature type="active site" evidence="5">
    <location>
        <position position="504"/>
    </location>
</feature>
<keyword evidence="8" id="KW-1185">Reference proteome</keyword>
<comment type="similarity">
    <text evidence="5">Belongs to the class I-like SAM-binding methyltransferase superfamily. C5-methyltransferase family.</text>
</comment>
<dbReference type="GO" id="GO:0044027">
    <property type="term" value="P:negative regulation of gene expression via chromosomal CpG island methylation"/>
    <property type="evidence" value="ECO:0007669"/>
    <property type="project" value="TreeGrafter"/>
</dbReference>
<dbReference type="Pfam" id="PF00145">
    <property type="entry name" value="DNA_methylase"/>
    <property type="match status" value="2"/>
</dbReference>
<keyword evidence="4 5" id="KW-0949">S-adenosyl-L-methionine</keyword>
<dbReference type="GO" id="GO:0005634">
    <property type="term" value="C:nucleus"/>
    <property type="evidence" value="ECO:0007669"/>
    <property type="project" value="TreeGrafter"/>
</dbReference>
<feature type="region of interest" description="Disordered" evidence="6">
    <location>
        <begin position="1"/>
        <end position="72"/>
    </location>
</feature>
<evidence type="ECO:0000256" key="3">
    <source>
        <dbReference type="ARBA" id="ARBA00022679"/>
    </source>
</evidence>
<sequence length="754" mass="84123">MGGLFAGGTVQSTLNLSTRKRNSSPPSACSSRTMSLKPEIIEISDDEAVPPPRRRPKGKGRAQQETESPRTATAAALDELNMNEIDMEDEMNDDLELQEVTRQEYEEATYHRIAKEVPANHELVESVCHSGGAVITAGTNIELCDGDFLRVVYIIRNKELDRHSDEAYSVRGILLRRYKAMNGFFPFRTNELVAIVLMPMDDGRPHLVAGLEDRSLTTFSCVREIVFTNAAFPDFSFRDYPDQVAKWCEKKWVNGELHYILPTQSAVSEEGRLVCRYKSVKLFKKDRGQVKLHSNAFYILEPEEADLKYRRAKPQLVKQWFRASRAPETIPDQQSSGRGDNLNVTPKSSSRMSRFVVDLTIDDEIEDTATLSSKKRKTSGTSSLHPEQAGGARKDIRQAGSSGRTVSSELMITPRKRKLSLKRVERQLIGVVMDLFAGSGGASEAAKKAGLSVDVAVDIKKCAVRSHQRNHRQCRTILEDVGTFIMNAKVGQIICDIIHSSNPCRFWSPLHTTPGKDDDANYASAYMVEAAAKKFGSRLMSFEQTPGFCAIQKHEREWHMFICQFIQIGFSVEWRIINFADTSNAQRRKRLIIFAACPGQQMPEFPEATHGPPGSGLLPYVTVRQAIANIPTWATMHNPAELEASYTGGNQPIAEWDKPLQHLIATCGPLALHPSGRRRFTVRETLRLQGFPDRYEYVGDEGDGPPTRTKAMAMAGDAVPPAAAAPYFAAMKEALRKTDKEIAGWKPDILSLDD</sequence>
<dbReference type="EMBL" id="CP099418">
    <property type="protein sequence ID" value="USW47379.1"/>
    <property type="molecule type" value="Genomic_DNA"/>
</dbReference>
<feature type="region of interest" description="Disordered" evidence="6">
    <location>
        <begin position="370"/>
        <end position="406"/>
    </location>
</feature>
<protein>
    <recommendedName>
        <fullName evidence="1">DNA (cytosine-5-)-methyltransferase</fullName>
        <ecNumber evidence="1">2.1.1.37</ecNumber>
    </recommendedName>
</protein>
<dbReference type="SUPFAM" id="SSF53335">
    <property type="entry name" value="S-adenosyl-L-methionine-dependent methyltransferases"/>
    <property type="match status" value="1"/>
</dbReference>